<dbReference type="InterPro" id="IPR008417">
    <property type="entry name" value="BAP29/BAP31"/>
</dbReference>
<dbReference type="GO" id="GO:0005789">
    <property type="term" value="C:endoplasmic reticulum membrane"/>
    <property type="evidence" value="ECO:0007669"/>
    <property type="project" value="UniProtKB-SubCell"/>
</dbReference>
<dbReference type="OrthoDB" id="435607at2759"/>
<dbReference type="InterPro" id="IPR040463">
    <property type="entry name" value="BAP29/BAP31_N"/>
</dbReference>
<evidence type="ECO:0000256" key="4">
    <source>
        <dbReference type="ARBA" id="ARBA00023136"/>
    </source>
</evidence>
<reference evidence="8 9" key="1">
    <citation type="submission" date="2016-08" db="EMBL/GenBank/DDBJ databases">
        <title>Genomes of anaerobic fungi encode conserved fungal cellulosomes for biomass hydrolysis.</title>
        <authorList>
            <consortium name="DOE Joint Genome Institute"/>
            <person name="Haitjema C.H."/>
            <person name="Gilmore S.P."/>
            <person name="Henske J.K."/>
            <person name="Solomon K.V."/>
            <person name="De Groot R."/>
            <person name="Kuo A."/>
            <person name="Mondo S.J."/>
            <person name="Salamov A.A."/>
            <person name="Labutti K."/>
            <person name="Zhao Z."/>
            <person name="Chiniquy J."/>
            <person name="Barry K."/>
            <person name="Brewer H.M."/>
            <person name="Purvine S.O."/>
            <person name="Wright A.T."/>
            <person name="Boxma B."/>
            <person name="Van Alen T."/>
            <person name="Hackstein J.H."/>
            <person name="Baker S.E."/>
            <person name="Grigoriev I.V."/>
            <person name="O'Malley M.A."/>
        </authorList>
    </citation>
    <scope>NUCLEOTIDE SEQUENCE [LARGE SCALE GENOMIC DNA]</scope>
    <source>
        <strain evidence="9">finn</strain>
    </source>
</reference>
<comment type="similarity">
    <text evidence="5">Belongs to the BCAP29/BCAP31 family.</text>
</comment>
<accession>A0A1Y1V628</accession>
<evidence type="ECO:0000259" key="7">
    <source>
        <dbReference type="Pfam" id="PF05529"/>
    </source>
</evidence>
<feature type="transmembrane region" description="Helical" evidence="5">
    <location>
        <begin position="45"/>
        <end position="65"/>
    </location>
</feature>
<sequence length="186" mass="21960">MTPFILVISYILCIQCLLILYLAVPWRVPFRRTIVEKFTSSKNDLLNKIRFCYGVIQVFIALLLADNIRHLKYLNEQVDRVYKFPTSQEVITQTTKSLHKTQRDFYILIFTLYSGIVLYLLHLVVLRSGRYRKERNGLRETVARLEKENKTMNNYINKVTGEAYVPPKEEEPKDNKPKSTLLKKKD</sequence>
<comment type="subcellular location">
    <subcellularLocation>
        <location evidence="5">Endoplasmic reticulum membrane</location>
        <topology evidence="5">Multi-pass membrane protein</topology>
    </subcellularLocation>
    <subcellularLocation>
        <location evidence="1">Membrane</location>
        <topology evidence="1">Multi-pass membrane protein</topology>
    </subcellularLocation>
</comment>
<proteinExistence type="inferred from homology"/>
<dbReference type="PANTHER" id="PTHR12701:SF20">
    <property type="entry name" value="ENDOPLASMIC RETICULUM TRANSMEMBRANE PROTEIN"/>
    <property type="match status" value="1"/>
</dbReference>
<evidence type="ECO:0000256" key="2">
    <source>
        <dbReference type="ARBA" id="ARBA00022692"/>
    </source>
</evidence>
<keyword evidence="2 5" id="KW-0812">Transmembrane</keyword>
<reference evidence="8 9" key="2">
    <citation type="submission" date="2016-08" db="EMBL/GenBank/DDBJ databases">
        <title>Pervasive Adenine N6-methylation of Active Genes in Fungi.</title>
        <authorList>
            <consortium name="DOE Joint Genome Institute"/>
            <person name="Mondo S.J."/>
            <person name="Dannebaum R.O."/>
            <person name="Kuo R.C."/>
            <person name="Labutti K."/>
            <person name="Haridas S."/>
            <person name="Kuo A."/>
            <person name="Salamov A."/>
            <person name="Ahrendt S.R."/>
            <person name="Lipzen A."/>
            <person name="Sullivan W."/>
            <person name="Andreopoulos W.B."/>
            <person name="Clum A."/>
            <person name="Lindquist E."/>
            <person name="Daum C."/>
            <person name="Ramamoorthy G.K."/>
            <person name="Gryganskyi A."/>
            <person name="Culley D."/>
            <person name="Magnuson J.K."/>
            <person name="James T.Y."/>
            <person name="O'Malley M.A."/>
            <person name="Stajich J.E."/>
            <person name="Spatafora J.W."/>
            <person name="Visel A."/>
            <person name="Grigoriev I.V."/>
        </authorList>
    </citation>
    <scope>NUCLEOTIDE SEQUENCE [LARGE SCALE GENOMIC DNA]</scope>
    <source>
        <strain evidence="9">finn</strain>
    </source>
</reference>
<feature type="transmembrane region" description="Helical" evidence="5">
    <location>
        <begin position="105"/>
        <end position="126"/>
    </location>
</feature>
<evidence type="ECO:0000256" key="1">
    <source>
        <dbReference type="ARBA" id="ARBA00004141"/>
    </source>
</evidence>
<feature type="region of interest" description="Disordered" evidence="6">
    <location>
        <begin position="161"/>
        <end position="186"/>
    </location>
</feature>
<evidence type="ECO:0000256" key="6">
    <source>
        <dbReference type="SAM" id="MobiDB-lite"/>
    </source>
</evidence>
<keyword evidence="5" id="KW-0931">ER-Golgi transport</keyword>
<keyword evidence="4 5" id="KW-0472">Membrane</keyword>
<comment type="caution">
    <text evidence="8">The sequence shown here is derived from an EMBL/GenBank/DDBJ whole genome shotgun (WGS) entry which is preliminary data.</text>
</comment>
<dbReference type="GO" id="GO:0006886">
    <property type="term" value="P:intracellular protein transport"/>
    <property type="evidence" value="ECO:0007669"/>
    <property type="project" value="UniProtKB-UniRule"/>
</dbReference>
<evidence type="ECO:0000256" key="5">
    <source>
        <dbReference type="RuleBase" id="RU367026"/>
    </source>
</evidence>
<keyword evidence="5" id="KW-0813">Transport</keyword>
<dbReference type="GO" id="GO:0006888">
    <property type="term" value="P:endoplasmic reticulum to Golgi vesicle-mediated transport"/>
    <property type="evidence" value="ECO:0007669"/>
    <property type="project" value="UniProtKB-UniRule"/>
</dbReference>
<feature type="transmembrane region" description="Helical" evidence="5">
    <location>
        <begin position="6"/>
        <end position="24"/>
    </location>
</feature>
<keyword evidence="5" id="KW-0256">Endoplasmic reticulum</keyword>
<evidence type="ECO:0000313" key="8">
    <source>
        <dbReference type="EMBL" id="ORX47313.1"/>
    </source>
</evidence>
<keyword evidence="5" id="KW-0653">Protein transport</keyword>
<dbReference type="PANTHER" id="PTHR12701">
    <property type="entry name" value="BCR-ASSOCIATED PROTEIN, BAP"/>
    <property type="match status" value="1"/>
</dbReference>
<dbReference type="GO" id="GO:0070973">
    <property type="term" value="P:protein localization to endoplasmic reticulum exit site"/>
    <property type="evidence" value="ECO:0007669"/>
    <property type="project" value="UniProtKB-UniRule"/>
</dbReference>
<dbReference type="Pfam" id="PF05529">
    <property type="entry name" value="Bap31"/>
    <property type="match status" value="1"/>
</dbReference>
<feature type="domain" description="BAP29/BAP31 transmembrane" evidence="7">
    <location>
        <begin position="5"/>
        <end position="126"/>
    </location>
</feature>
<evidence type="ECO:0000313" key="9">
    <source>
        <dbReference type="Proteomes" id="UP000193719"/>
    </source>
</evidence>
<keyword evidence="9" id="KW-1185">Reference proteome</keyword>
<evidence type="ECO:0000256" key="3">
    <source>
        <dbReference type="ARBA" id="ARBA00022989"/>
    </source>
</evidence>
<gene>
    <name evidence="8" type="ORF">BCR36DRAFT_584827</name>
</gene>
<dbReference type="Proteomes" id="UP000193719">
    <property type="component" value="Unassembled WGS sequence"/>
</dbReference>
<protein>
    <recommendedName>
        <fullName evidence="5">Endoplasmic reticulum transmembrane protein</fullName>
    </recommendedName>
</protein>
<dbReference type="AlphaFoldDB" id="A0A1Y1V628"/>
<keyword evidence="3 5" id="KW-1133">Transmembrane helix</keyword>
<name>A0A1Y1V628_9FUNG</name>
<dbReference type="EMBL" id="MCFH01000031">
    <property type="protein sequence ID" value="ORX47313.1"/>
    <property type="molecule type" value="Genomic_DNA"/>
</dbReference>
<comment type="function">
    <text evidence="5">May play a role in anterograde transport of membrane proteins from the endoplasmic reticulum to the Golgi.</text>
</comment>
<organism evidence="8 9">
    <name type="scientific">Piromyces finnis</name>
    <dbReference type="NCBI Taxonomy" id="1754191"/>
    <lineage>
        <taxon>Eukaryota</taxon>
        <taxon>Fungi</taxon>
        <taxon>Fungi incertae sedis</taxon>
        <taxon>Chytridiomycota</taxon>
        <taxon>Chytridiomycota incertae sedis</taxon>
        <taxon>Neocallimastigomycetes</taxon>
        <taxon>Neocallimastigales</taxon>
        <taxon>Neocallimastigaceae</taxon>
        <taxon>Piromyces</taxon>
    </lineage>
</organism>
<feature type="compositionally biased region" description="Basic and acidic residues" evidence="6">
    <location>
        <begin position="167"/>
        <end position="177"/>
    </location>
</feature>